<keyword evidence="7" id="KW-1185">Reference proteome</keyword>
<dbReference type="InterPro" id="IPR000524">
    <property type="entry name" value="Tscrpt_reg_HTH_GntR"/>
</dbReference>
<feature type="domain" description="HTH gntR-type" evidence="4">
    <location>
        <begin position="22"/>
        <end position="89"/>
    </location>
</feature>
<gene>
    <name evidence="5" type="ORF">Airi01_081380</name>
    <name evidence="6" type="ORF">Airi02_064790</name>
</gene>
<reference evidence="6" key="2">
    <citation type="submission" date="2023-03" db="EMBL/GenBank/DDBJ databases">
        <title>Actinoallomurus iriomotensis NBRC 103684.</title>
        <authorList>
            <person name="Ichikawa N."/>
            <person name="Sato H."/>
            <person name="Tonouchi N."/>
        </authorList>
    </citation>
    <scope>NUCLEOTIDE SEQUENCE</scope>
    <source>
        <strain evidence="6">NBRC 103684</strain>
    </source>
</reference>
<proteinExistence type="predicted"/>
<dbReference type="EMBL" id="BSTJ01000012">
    <property type="protein sequence ID" value="GLY79871.1"/>
    <property type="molecule type" value="Genomic_DNA"/>
</dbReference>
<organism evidence="6 7">
    <name type="scientific">Actinoallomurus iriomotensis</name>
    <dbReference type="NCBI Taxonomy" id="478107"/>
    <lineage>
        <taxon>Bacteria</taxon>
        <taxon>Bacillati</taxon>
        <taxon>Actinomycetota</taxon>
        <taxon>Actinomycetes</taxon>
        <taxon>Streptosporangiales</taxon>
        <taxon>Thermomonosporaceae</taxon>
        <taxon>Actinoallomurus</taxon>
    </lineage>
</organism>
<dbReference type="SUPFAM" id="SSF46785">
    <property type="entry name" value="Winged helix' DNA-binding domain"/>
    <property type="match status" value="1"/>
</dbReference>
<dbReference type="Pfam" id="PF00392">
    <property type="entry name" value="GntR"/>
    <property type="match status" value="1"/>
</dbReference>
<dbReference type="Gene3D" id="1.10.10.10">
    <property type="entry name" value="Winged helix-like DNA-binding domain superfamily/Winged helix DNA-binding domain"/>
    <property type="match status" value="1"/>
</dbReference>
<name>A0A9W6W239_9ACTN</name>
<evidence type="ECO:0000256" key="1">
    <source>
        <dbReference type="ARBA" id="ARBA00023015"/>
    </source>
</evidence>
<keyword evidence="3" id="KW-0804">Transcription</keyword>
<dbReference type="PANTHER" id="PTHR43537">
    <property type="entry name" value="TRANSCRIPTIONAL REGULATOR, GNTR FAMILY"/>
    <property type="match status" value="1"/>
</dbReference>
<dbReference type="SMART" id="SM00895">
    <property type="entry name" value="FCD"/>
    <property type="match status" value="1"/>
</dbReference>
<evidence type="ECO:0000259" key="4">
    <source>
        <dbReference type="PROSITE" id="PS50949"/>
    </source>
</evidence>
<dbReference type="Pfam" id="PF07729">
    <property type="entry name" value="FCD"/>
    <property type="match status" value="1"/>
</dbReference>
<dbReference type="InterPro" id="IPR036388">
    <property type="entry name" value="WH-like_DNA-bd_sf"/>
</dbReference>
<evidence type="ECO:0000256" key="2">
    <source>
        <dbReference type="ARBA" id="ARBA00023125"/>
    </source>
</evidence>
<dbReference type="GO" id="GO:0003677">
    <property type="term" value="F:DNA binding"/>
    <property type="evidence" value="ECO:0007669"/>
    <property type="project" value="UniProtKB-KW"/>
</dbReference>
<evidence type="ECO:0000313" key="6">
    <source>
        <dbReference type="EMBL" id="GLY88550.1"/>
    </source>
</evidence>
<dbReference type="InterPro" id="IPR011711">
    <property type="entry name" value="GntR_C"/>
</dbReference>
<dbReference type="InterPro" id="IPR008920">
    <property type="entry name" value="TF_FadR/GntR_C"/>
</dbReference>
<dbReference type="Proteomes" id="UP001165135">
    <property type="component" value="Unassembled WGS sequence"/>
</dbReference>
<keyword evidence="1" id="KW-0805">Transcription regulation</keyword>
<dbReference type="Gene3D" id="1.20.120.530">
    <property type="entry name" value="GntR ligand-binding domain-like"/>
    <property type="match status" value="1"/>
</dbReference>
<dbReference type="GO" id="GO:0003700">
    <property type="term" value="F:DNA-binding transcription factor activity"/>
    <property type="evidence" value="ECO:0007669"/>
    <property type="project" value="InterPro"/>
</dbReference>
<comment type="caution">
    <text evidence="6">The sequence shown here is derived from an EMBL/GenBank/DDBJ whole genome shotgun (WGS) entry which is preliminary data.</text>
</comment>
<keyword evidence="2" id="KW-0238">DNA-binding</keyword>
<sequence>MGQVVAKEGGNSVTDVAPLRTGLLSDQVYDRLRQAIIDGSLGPNTRLVESDLARRYGISQAPVRDAIRRLAHEGLVSHVQRRGSYVAEISAEDAARAREIRVVLEGIAARELATAWTPEAEQALTEEVERMRAAARSGSQSKLRQADLAFHRRLCALGGDTLVQRLWGVLEPSLNLLQVVGDPFYKGDLDELPEWHARLVIVLASGDAERAEAAVRDHAAGKSHGLIT</sequence>
<dbReference type="AlphaFoldDB" id="A0A9W6W239"/>
<dbReference type="SMART" id="SM00345">
    <property type="entry name" value="HTH_GNTR"/>
    <property type="match status" value="1"/>
</dbReference>
<dbReference type="SUPFAM" id="SSF48008">
    <property type="entry name" value="GntR ligand-binding domain-like"/>
    <property type="match status" value="1"/>
</dbReference>
<reference evidence="5" key="1">
    <citation type="submission" date="2023-03" db="EMBL/GenBank/DDBJ databases">
        <title>Actinoallomurus iriomotensis NBRC 103681.</title>
        <authorList>
            <person name="Ichikawa N."/>
            <person name="Sato H."/>
            <person name="Tonouchi N."/>
        </authorList>
    </citation>
    <scope>NUCLEOTIDE SEQUENCE</scope>
    <source>
        <strain evidence="5">NBRC 103681</strain>
    </source>
</reference>
<dbReference type="PROSITE" id="PS50949">
    <property type="entry name" value="HTH_GNTR"/>
    <property type="match status" value="1"/>
</dbReference>
<dbReference type="Proteomes" id="UP001165074">
    <property type="component" value="Unassembled WGS sequence"/>
</dbReference>
<dbReference type="PANTHER" id="PTHR43537:SF45">
    <property type="entry name" value="GNTR FAMILY REGULATORY PROTEIN"/>
    <property type="match status" value="1"/>
</dbReference>
<evidence type="ECO:0000313" key="7">
    <source>
        <dbReference type="Proteomes" id="UP001165074"/>
    </source>
</evidence>
<accession>A0A9W6W239</accession>
<dbReference type="InterPro" id="IPR036390">
    <property type="entry name" value="WH_DNA-bd_sf"/>
</dbReference>
<evidence type="ECO:0000313" key="5">
    <source>
        <dbReference type="EMBL" id="GLY79871.1"/>
    </source>
</evidence>
<dbReference type="CDD" id="cd07377">
    <property type="entry name" value="WHTH_GntR"/>
    <property type="match status" value="1"/>
</dbReference>
<dbReference type="EMBL" id="BSTK01000010">
    <property type="protein sequence ID" value="GLY88550.1"/>
    <property type="molecule type" value="Genomic_DNA"/>
</dbReference>
<evidence type="ECO:0000256" key="3">
    <source>
        <dbReference type="ARBA" id="ARBA00023163"/>
    </source>
</evidence>
<protein>
    <submittedName>
        <fullName evidence="6">GntR family transcriptional regulator</fullName>
    </submittedName>
</protein>